<feature type="compositionally biased region" description="Low complexity" evidence="1">
    <location>
        <begin position="236"/>
        <end position="263"/>
    </location>
</feature>
<dbReference type="Proteomes" id="UP000572268">
    <property type="component" value="Unassembled WGS sequence"/>
</dbReference>
<sequence length="1393" mass="149349">MSLRAESDPRQSSGSLEQLPKSAETTTIPTSLRLPSAPVVAAEHTPTGASTTSHKVHPVGEPLSPASYAEAVAHDTILGELSVGSCTTLNCGRGCWFAYSSRGCREGAACDRCHHSACAIPADEQRRRNRKEKSRQRPSKKKRSKALAQKMAAMEPEDHEGGIGCTEKKYLQESLLEIPQKYEERQKVDDGPDRGTLSAARTAVASTTSTAGGDYSKHFVSSEESCRASSRPTVLSSSSIGSVSSPASTDSTATGGSSTAYSSPVRCASANPSTMGLSPLHAAMLTDHTSGGYAYNPKKQQPTAQMPSPKLRGTPFGMSYVEAASSAMGGRCDAASFAAPDLYKNATTASTSDQLPCMFEGWAGLIDALERTFGLVSTSVCLSNVYCIELSGEGGDMMESADADNRREGRRRLTLPEGEGYVPMFGYDSDGELVLVSPTQKRSGDGDAEVSESSLMSRVGVTRPRSHDLHTAGKLPSARQESAVTGGSTKSPLIPMARVVEKTSDANDNGQVAPELPLEIAEVTPSGHEAQATSVDSSASVAQQGGPDTILQRLDRILSLSEDDQKTADFDGGPEALELTRDNLTGMVINTSASPSIAGSPDESPRVGSEAAPPTDSDIMSAETARGERPRITADDGALQPRLSPERRSTVTGSGALQPRLSPERRSTVTGSRALQPRLSPERRSTVTGSGAFQPRLSPERRSTVTGSGALQPRLNGEWSSTTTDDRLIEPRVSLSLDAPSPEGTTRKSLKERDAELKKALESLRKSLAQPDSNTTYRRRHRDSHSSMTAQSDQIRLTAMQPVDKPQGNVHRLGSWTDQRGSIDESSETWQDGRLEEQVPVGTDDVLVDTDFSGGQQYDDDYHVYPDHGLGRSESAAKDHKGKAPRRAFEKELALEEAVLRQLSPLKRQGLGRLSAREEPKTSVRQLMQDIENAREMTRRLEAGRVRSASNEGSPLVATEKDSATRTTDAPRPVVHVAKVDADWSALVHATKPSEATVCRACGSPVASAARPITRGSTPIKESSLYVRAAEASPGANTIDRKPCTPPLPPTPATDSAQEGTPYIWPAATRVPVIFREDPIVVEESPSKFHPPVPSLPLPTGSTLPHSGAYTASHGEVAPSERPSQVEAVSPMRRPTEDRSTGDHPITVSTVETQTAPIESTRAEVTTESTERPQVSPLETEYVSDKPYHEVLRDRLWRSVAVATGGGNREELVLVDGKIVSYNRETDPPVGHGGNISPGESSPPRQPSIGASKLTRSAKEMARSENREVVSGPPVKPKVTTVRGNNHLVYAYRARVTACDYRWTGGFLRVGLGNSEDILWSEPITTRIRWEVGDVITVVAVARPAPREIVVRLNDNFILARSVTGEFPFPDGEGMDLIPYLSLGSGIASVEFP</sequence>
<feature type="compositionally biased region" description="Basic and acidic residues" evidence="1">
    <location>
        <begin position="625"/>
        <end position="634"/>
    </location>
</feature>
<feature type="region of interest" description="Disordered" evidence="1">
    <location>
        <begin position="1"/>
        <end position="36"/>
    </location>
</feature>
<feature type="region of interest" description="Disordered" evidence="1">
    <location>
        <begin position="201"/>
        <end position="263"/>
    </location>
</feature>
<comment type="caution">
    <text evidence="2">The sequence shown here is derived from an EMBL/GenBank/DDBJ whole genome shotgun (WGS) entry which is preliminary data.</text>
</comment>
<feature type="region of interest" description="Disordered" evidence="1">
    <location>
        <begin position="768"/>
        <end position="792"/>
    </location>
</feature>
<feature type="compositionally biased region" description="Low complexity" evidence="1">
    <location>
        <begin position="201"/>
        <end position="211"/>
    </location>
</feature>
<evidence type="ECO:0000313" key="2">
    <source>
        <dbReference type="EMBL" id="KAF4672848.1"/>
    </source>
</evidence>
<feature type="region of interest" description="Disordered" evidence="1">
    <location>
        <begin position="439"/>
        <end position="490"/>
    </location>
</feature>
<feature type="region of interest" description="Disordered" evidence="1">
    <location>
        <begin position="42"/>
        <end position="61"/>
    </location>
</feature>
<feature type="compositionally biased region" description="Low complexity" evidence="1">
    <location>
        <begin position="1098"/>
        <end position="1107"/>
    </location>
</feature>
<feature type="region of interest" description="Disordered" evidence="1">
    <location>
        <begin position="124"/>
        <end position="163"/>
    </location>
</feature>
<name>A0A7J6MMM0_PEROL</name>
<feature type="region of interest" description="Disordered" evidence="1">
    <location>
        <begin position="1224"/>
        <end position="1278"/>
    </location>
</feature>
<feature type="compositionally biased region" description="Polar residues" evidence="1">
    <location>
        <begin position="479"/>
        <end position="490"/>
    </location>
</feature>
<feature type="compositionally biased region" description="Basic and acidic residues" evidence="1">
    <location>
        <begin position="215"/>
        <end position="226"/>
    </location>
</feature>
<gene>
    <name evidence="2" type="ORF">FOL46_008288</name>
</gene>
<feature type="region of interest" description="Disordered" evidence="1">
    <location>
        <begin position="1033"/>
        <end position="1060"/>
    </location>
</feature>
<dbReference type="EMBL" id="JABANN010000065">
    <property type="protein sequence ID" value="KAF4672848.1"/>
    <property type="molecule type" value="Genomic_DNA"/>
</dbReference>
<organism evidence="2 3">
    <name type="scientific">Perkinsus olseni</name>
    <name type="common">Perkinsus atlanticus</name>
    <dbReference type="NCBI Taxonomy" id="32597"/>
    <lineage>
        <taxon>Eukaryota</taxon>
        <taxon>Sar</taxon>
        <taxon>Alveolata</taxon>
        <taxon>Perkinsozoa</taxon>
        <taxon>Perkinsea</taxon>
        <taxon>Perkinsida</taxon>
        <taxon>Perkinsidae</taxon>
        <taxon>Perkinsus</taxon>
    </lineage>
</organism>
<accession>A0A7J6MMM0</accession>
<evidence type="ECO:0000313" key="3">
    <source>
        <dbReference type="Proteomes" id="UP000572268"/>
    </source>
</evidence>
<feature type="compositionally biased region" description="Basic and acidic residues" evidence="1">
    <location>
        <begin position="1257"/>
        <end position="1268"/>
    </location>
</feature>
<feature type="region of interest" description="Disordered" evidence="1">
    <location>
        <begin position="1085"/>
        <end position="1145"/>
    </location>
</feature>
<feature type="compositionally biased region" description="Basic residues" evidence="1">
    <location>
        <begin position="127"/>
        <end position="145"/>
    </location>
</feature>
<protein>
    <submittedName>
        <fullName evidence="2">Uncharacterized protein</fullName>
    </submittedName>
</protein>
<reference evidence="2 3" key="1">
    <citation type="submission" date="2020-04" db="EMBL/GenBank/DDBJ databases">
        <title>Perkinsus olseni comparative genomics.</title>
        <authorList>
            <person name="Bogema D.R."/>
        </authorList>
    </citation>
    <scope>NUCLEOTIDE SEQUENCE [LARGE SCALE GENOMIC DNA]</scope>
    <source>
        <strain evidence="2">ATCC PRA-31</strain>
    </source>
</reference>
<evidence type="ECO:0000256" key="1">
    <source>
        <dbReference type="SAM" id="MobiDB-lite"/>
    </source>
</evidence>
<proteinExistence type="predicted"/>
<feature type="region of interest" description="Disordered" evidence="1">
    <location>
        <begin position="591"/>
        <end position="753"/>
    </location>
</feature>
<feature type="region of interest" description="Disordered" evidence="1">
    <location>
        <begin position="945"/>
        <end position="970"/>
    </location>
</feature>
<feature type="region of interest" description="Disordered" evidence="1">
    <location>
        <begin position="805"/>
        <end position="832"/>
    </location>
</feature>